<proteinExistence type="predicted"/>
<dbReference type="GO" id="GO:0016651">
    <property type="term" value="F:oxidoreductase activity, acting on NAD(P)H"/>
    <property type="evidence" value="ECO:0007669"/>
    <property type="project" value="TreeGrafter"/>
</dbReference>
<dbReference type="InParanoid" id="A0A316YAC9"/>
<dbReference type="STRING" id="215250.A0A316YAC9"/>
<dbReference type="Proteomes" id="UP000245768">
    <property type="component" value="Unassembled WGS sequence"/>
</dbReference>
<keyword evidence="6" id="KW-1185">Reference proteome</keyword>
<sequence length="346" mass="36708">MSVNMSPSGMRAVRIRGGKGPSSSLYISSDEAVPQPSADEVLVKIASFGVNRMDLLQREGEYPLPPGTSPIMGVEFSGHVVSSPGSHFQRGEAVFGLVTGGAYAQYLTCPAHMVLAKPEKLSLAQAAAIPENCLTAYQALKLLAAISEGDSILVHAGASGVGLAAIQLVRLLGAAKVYVTAGSAEKCALCERLGADLAINYKEVDWAEELAKRTGGRGVDVIVEFIGAGYFKQNLASLSRDGTLVLLGIMGGTEVQDVDIGLILYKRLRIQGSTLRSRSLAYQSSLVQDFLASGTPDRLVEGLDPQSDSAGQQILIHKIYSWHDIQAAHDEMEANKNVGKIVVRVD</sequence>
<dbReference type="InterPro" id="IPR013154">
    <property type="entry name" value="ADH-like_N"/>
</dbReference>
<evidence type="ECO:0000256" key="3">
    <source>
        <dbReference type="SAM" id="MobiDB-lite"/>
    </source>
</evidence>
<evidence type="ECO:0000313" key="6">
    <source>
        <dbReference type="Proteomes" id="UP000245768"/>
    </source>
</evidence>
<keyword evidence="2" id="KW-0560">Oxidoreductase</keyword>
<dbReference type="EMBL" id="KZ819642">
    <property type="protein sequence ID" value="PWN86800.1"/>
    <property type="molecule type" value="Genomic_DNA"/>
</dbReference>
<feature type="domain" description="Enoyl reductase (ER)" evidence="4">
    <location>
        <begin position="20"/>
        <end position="343"/>
    </location>
</feature>
<evidence type="ECO:0000256" key="1">
    <source>
        <dbReference type="ARBA" id="ARBA00022857"/>
    </source>
</evidence>
<name>A0A316YAC9_9BASI</name>
<dbReference type="GeneID" id="37041307"/>
<dbReference type="NCBIfam" id="TIGR02824">
    <property type="entry name" value="quinone_pig3"/>
    <property type="match status" value="1"/>
</dbReference>
<dbReference type="OrthoDB" id="203908at2759"/>
<organism evidence="5 6">
    <name type="scientific">Acaromyces ingoldii</name>
    <dbReference type="NCBI Taxonomy" id="215250"/>
    <lineage>
        <taxon>Eukaryota</taxon>
        <taxon>Fungi</taxon>
        <taxon>Dikarya</taxon>
        <taxon>Basidiomycota</taxon>
        <taxon>Ustilaginomycotina</taxon>
        <taxon>Exobasidiomycetes</taxon>
        <taxon>Exobasidiales</taxon>
        <taxon>Cryptobasidiaceae</taxon>
        <taxon>Acaromyces</taxon>
    </lineage>
</organism>
<gene>
    <name evidence="5" type="ORF">FA10DRAFT_246033</name>
</gene>
<evidence type="ECO:0000256" key="2">
    <source>
        <dbReference type="ARBA" id="ARBA00023002"/>
    </source>
</evidence>
<protein>
    <submittedName>
        <fullName evidence="5">NADPH2:quinone reductase</fullName>
    </submittedName>
</protein>
<feature type="non-terminal residue" evidence="5">
    <location>
        <position position="346"/>
    </location>
</feature>
<dbReference type="InterPro" id="IPR036291">
    <property type="entry name" value="NAD(P)-bd_dom_sf"/>
</dbReference>
<keyword evidence="1" id="KW-0521">NADP</keyword>
<dbReference type="RefSeq" id="XP_025373998.1">
    <property type="nucleotide sequence ID" value="XM_025519391.1"/>
</dbReference>
<dbReference type="SMART" id="SM00829">
    <property type="entry name" value="PKS_ER"/>
    <property type="match status" value="1"/>
</dbReference>
<feature type="region of interest" description="Disordered" evidence="3">
    <location>
        <begin position="1"/>
        <end position="21"/>
    </location>
</feature>
<dbReference type="AlphaFoldDB" id="A0A316YAC9"/>
<dbReference type="SUPFAM" id="SSF51735">
    <property type="entry name" value="NAD(P)-binding Rossmann-fold domains"/>
    <property type="match status" value="1"/>
</dbReference>
<evidence type="ECO:0000313" key="5">
    <source>
        <dbReference type="EMBL" id="PWN86800.1"/>
    </source>
</evidence>
<dbReference type="InterPro" id="IPR013149">
    <property type="entry name" value="ADH-like_C"/>
</dbReference>
<dbReference type="Gene3D" id="3.40.50.720">
    <property type="entry name" value="NAD(P)-binding Rossmann-like Domain"/>
    <property type="match status" value="1"/>
</dbReference>
<dbReference type="InterPro" id="IPR011032">
    <property type="entry name" value="GroES-like_sf"/>
</dbReference>
<dbReference type="PANTHER" id="PTHR48106:SF18">
    <property type="entry name" value="QUINONE OXIDOREDUCTASE PIG3"/>
    <property type="match status" value="1"/>
</dbReference>
<dbReference type="GO" id="GO:0070402">
    <property type="term" value="F:NADPH binding"/>
    <property type="evidence" value="ECO:0007669"/>
    <property type="project" value="TreeGrafter"/>
</dbReference>
<dbReference type="SUPFAM" id="SSF50129">
    <property type="entry name" value="GroES-like"/>
    <property type="match status" value="1"/>
</dbReference>
<dbReference type="Pfam" id="PF00107">
    <property type="entry name" value="ADH_zinc_N"/>
    <property type="match status" value="1"/>
</dbReference>
<evidence type="ECO:0000259" key="4">
    <source>
        <dbReference type="SMART" id="SM00829"/>
    </source>
</evidence>
<dbReference type="Pfam" id="PF08240">
    <property type="entry name" value="ADH_N"/>
    <property type="match status" value="1"/>
</dbReference>
<dbReference type="PANTHER" id="PTHR48106">
    <property type="entry name" value="QUINONE OXIDOREDUCTASE PIG3-RELATED"/>
    <property type="match status" value="1"/>
</dbReference>
<dbReference type="CDD" id="cd05276">
    <property type="entry name" value="p53_inducible_oxidoreductase"/>
    <property type="match status" value="1"/>
</dbReference>
<dbReference type="InterPro" id="IPR014189">
    <property type="entry name" value="Quinone_OxRdtase_PIG3"/>
</dbReference>
<accession>A0A316YAC9</accession>
<dbReference type="InterPro" id="IPR020843">
    <property type="entry name" value="ER"/>
</dbReference>
<reference evidence="5 6" key="1">
    <citation type="journal article" date="2018" name="Mol. Biol. Evol.">
        <title>Broad Genomic Sampling Reveals a Smut Pathogenic Ancestry of the Fungal Clade Ustilaginomycotina.</title>
        <authorList>
            <person name="Kijpornyongpan T."/>
            <person name="Mondo S.J."/>
            <person name="Barry K."/>
            <person name="Sandor L."/>
            <person name="Lee J."/>
            <person name="Lipzen A."/>
            <person name="Pangilinan J."/>
            <person name="LaButti K."/>
            <person name="Hainaut M."/>
            <person name="Henrissat B."/>
            <person name="Grigoriev I.V."/>
            <person name="Spatafora J.W."/>
            <person name="Aime M.C."/>
        </authorList>
    </citation>
    <scope>NUCLEOTIDE SEQUENCE [LARGE SCALE GENOMIC DNA]</scope>
    <source>
        <strain evidence="5 6">MCA 4198</strain>
    </source>
</reference>
<dbReference type="Gene3D" id="3.90.180.10">
    <property type="entry name" value="Medium-chain alcohol dehydrogenases, catalytic domain"/>
    <property type="match status" value="1"/>
</dbReference>